<evidence type="ECO:0000256" key="1">
    <source>
        <dbReference type="SAM" id="Phobius"/>
    </source>
</evidence>
<protein>
    <submittedName>
        <fullName evidence="2">Uncharacterized protein</fullName>
    </submittedName>
</protein>
<keyword evidence="1" id="KW-1133">Transmembrane helix</keyword>
<comment type="caution">
    <text evidence="2">The sequence shown here is derived from an EMBL/GenBank/DDBJ whole genome shotgun (WGS) entry which is preliminary data.</text>
</comment>
<dbReference type="EMBL" id="BAAARV010000005">
    <property type="protein sequence ID" value="GAA2328842.1"/>
    <property type="molecule type" value="Genomic_DNA"/>
</dbReference>
<proteinExistence type="predicted"/>
<evidence type="ECO:0000313" key="3">
    <source>
        <dbReference type="Proteomes" id="UP001501444"/>
    </source>
</evidence>
<accession>A0ABP5SCE9</accession>
<evidence type="ECO:0000313" key="2">
    <source>
        <dbReference type="EMBL" id="GAA2328842.1"/>
    </source>
</evidence>
<feature type="transmembrane region" description="Helical" evidence="1">
    <location>
        <begin position="138"/>
        <end position="157"/>
    </location>
</feature>
<keyword evidence="3" id="KW-1185">Reference proteome</keyword>
<sequence>MKTDEYLAALTAYDRAVAALDGTADRVRAAQGKARLAAQETEEAILARMDRLARDVDRRCAEAQRLLGGAAGRLLGDLAAESARPNEPSDPEAAIPEAHARHVQDYEALRVAVEADRVAVRAEPTTAEPAPRARGRSGLIAVLVIAALAVAAVAYLLTR</sequence>
<organism evidence="2 3">
    <name type="scientific">Dactylosporangium salmoneum</name>
    <dbReference type="NCBI Taxonomy" id="53361"/>
    <lineage>
        <taxon>Bacteria</taxon>
        <taxon>Bacillati</taxon>
        <taxon>Actinomycetota</taxon>
        <taxon>Actinomycetes</taxon>
        <taxon>Micromonosporales</taxon>
        <taxon>Micromonosporaceae</taxon>
        <taxon>Dactylosporangium</taxon>
    </lineage>
</organism>
<keyword evidence="1" id="KW-0472">Membrane</keyword>
<name>A0ABP5SCE9_9ACTN</name>
<keyword evidence="1" id="KW-0812">Transmembrane</keyword>
<dbReference type="RefSeq" id="WP_344610618.1">
    <property type="nucleotide sequence ID" value="NZ_BAAARV010000005.1"/>
</dbReference>
<reference evidence="3" key="1">
    <citation type="journal article" date="2019" name="Int. J. Syst. Evol. Microbiol.">
        <title>The Global Catalogue of Microorganisms (GCM) 10K type strain sequencing project: providing services to taxonomists for standard genome sequencing and annotation.</title>
        <authorList>
            <consortium name="The Broad Institute Genomics Platform"/>
            <consortium name="The Broad Institute Genome Sequencing Center for Infectious Disease"/>
            <person name="Wu L."/>
            <person name="Ma J."/>
        </authorList>
    </citation>
    <scope>NUCLEOTIDE SEQUENCE [LARGE SCALE GENOMIC DNA]</scope>
    <source>
        <strain evidence="3">JCM 3272</strain>
    </source>
</reference>
<gene>
    <name evidence="2" type="ORF">GCM10010170_005830</name>
</gene>
<dbReference type="Proteomes" id="UP001501444">
    <property type="component" value="Unassembled WGS sequence"/>
</dbReference>